<dbReference type="Proteomes" id="UP000618319">
    <property type="component" value="Unassembled WGS sequence"/>
</dbReference>
<evidence type="ECO:0000313" key="1">
    <source>
        <dbReference type="EMBL" id="MBE8721852.1"/>
    </source>
</evidence>
<gene>
    <name evidence="1" type="ORF">C4F40_14080</name>
</gene>
<reference evidence="1 2" key="1">
    <citation type="submission" date="2018-02" db="EMBL/GenBank/DDBJ databases">
        <title>Sphingobacterium KA21.</title>
        <authorList>
            <person name="Vasarhelyi B.M."/>
            <person name="Deshmukh S."/>
            <person name="Balint B."/>
            <person name="Kukolya J."/>
        </authorList>
    </citation>
    <scope>NUCLEOTIDE SEQUENCE [LARGE SCALE GENOMIC DNA]</scope>
    <source>
        <strain evidence="1 2">Ka21</strain>
    </source>
</reference>
<comment type="caution">
    <text evidence="1">The sequence shown here is derived from an EMBL/GenBank/DDBJ whole genome shotgun (WGS) entry which is preliminary data.</text>
</comment>
<name>A0ABR9TB15_9SPHI</name>
<protein>
    <submittedName>
        <fullName evidence="1">Uncharacterized protein</fullName>
    </submittedName>
</protein>
<dbReference type="PROSITE" id="PS51257">
    <property type="entry name" value="PROKAR_LIPOPROTEIN"/>
    <property type="match status" value="1"/>
</dbReference>
<dbReference type="EMBL" id="PSKQ01000021">
    <property type="protein sequence ID" value="MBE8721852.1"/>
    <property type="molecule type" value="Genomic_DNA"/>
</dbReference>
<sequence length="340" mass="38014">MYVLFKGLILLTGILFACQKEKQPNDKPETPEVRVLFEQPIVTNLENYVSKDPNMVAYQLEDRMLMTAYSLHRYTSGEHYFFPITAWDMGEFTGVASSLPFLHSQFSISTANGRKGATAFQAAGDAVGAINAPHLFPDIIEQMSGTLIFPVHPLHATFSQSKRIRPFADNRKSLNMSFEAKMPIANGYGTNGIGYLGPNFTLRDVVHGTVFYIGAQIWDSRGTAHEGLMVDDCDKCSGNVMVPTILSSSSRYITQMENSGSFRGNAWSDFQYFGWSITREDMTKIIKEIKENYPDRPLSDNLGNYEVVSFLLGTEIVLPTKSDKYVMATAIKNFKVTITP</sequence>
<keyword evidence="2" id="KW-1185">Reference proteome</keyword>
<evidence type="ECO:0000313" key="2">
    <source>
        <dbReference type="Proteomes" id="UP000618319"/>
    </source>
</evidence>
<proteinExistence type="predicted"/>
<organism evidence="1 2">
    <name type="scientific">Sphingobacterium pedocola</name>
    <dbReference type="NCBI Taxonomy" id="2082722"/>
    <lineage>
        <taxon>Bacteria</taxon>
        <taxon>Pseudomonadati</taxon>
        <taxon>Bacteroidota</taxon>
        <taxon>Sphingobacteriia</taxon>
        <taxon>Sphingobacteriales</taxon>
        <taxon>Sphingobacteriaceae</taxon>
        <taxon>Sphingobacterium</taxon>
    </lineage>
</organism>
<accession>A0ABR9TB15</accession>